<dbReference type="GO" id="GO:0005886">
    <property type="term" value="C:plasma membrane"/>
    <property type="evidence" value="ECO:0007669"/>
    <property type="project" value="TreeGrafter"/>
</dbReference>
<evidence type="ECO:0000313" key="11">
    <source>
        <dbReference type="Proteomes" id="UP001142489"/>
    </source>
</evidence>
<evidence type="ECO:0000256" key="8">
    <source>
        <dbReference type="SAM" id="Phobius"/>
    </source>
</evidence>
<feature type="signal peptide" evidence="9">
    <location>
        <begin position="1"/>
        <end position="22"/>
    </location>
</feature>
<evidence type="ECO:0000256" key="6">
    <source>
        <dbReference type="ARBA" id="ARBA00023136"/>
    </source>
</evidence>
<keyword evidence="4 9" id="KW-0732">Signal</keyword>
<feature type="region of interest" description="Disordered" evidence="7">
    <location>
        <begin position="157"/>
        <end position="177"/>
    </location>
</feature>
<feature type="transmembrane region" description="Helical" evidence="8">
    <location>
        <begin position="118"/>
        <end position="140"/>
    </location>
</feature>
<evidence type="ECO:0000256" key="1">
    <source>
        <dbReference type="ARBA" id="ARBA00004479"/>
    </source>
</evidence>
<feature type="compositionally biased region" description="Pro residues" evidence="7">
    <location>
        <begin position="72"/>
        <end position="81"/>
    </location>
</feature>
<sequence length="177" mass="18757">MPRLALLVAVALVVLLATQCRGQDLDLSDALDLDSTTKPTTPEKKQPAIPPKKPTDSELDLHDAFGDNDPKNPGPPPPRPQPGSHDDTGGLSDADLFEGNLPTYKPEPEPDSQGSQGMVAGIVSSIAVAIVGALSSFIAYQKKKLCFKAGDQENVNMESQQGAHAEPPVQRTLLQKS</sequence>
<evidence type="ECO:0000256" key="9">
    <source>
        <dbReference type="SAM" id="SignalP"/>
    </source>
</evidence>
<evidence type="ECO:0000256" key="3">
    <source>
        <dbReference type="ARBA" id="ARBA00022692"/>
    </source>
</evidence>
<gene>
    <name evidence="10" type="ORF">JRQ81_019156</name>
</gene>
<dbReference type="PANTHER" id="PTHR15076:SF15">
    <property type="entry name" value="CD99 ANTIGEN"/>
    <property type="match status" value="1"/>
</dbReference>
<feature type="chain" id="PRO_5040311244" description="CD99 antigen" evidence="9">
    <location>
        <begin position="23"/>
        <end position="177"/>
    </location>
</feature>
<evidence type="ECO:0000256" key="2">
    <source>
        <dbReference type="ARBA" id="ARBA00008763"/>
    </source>
</evidence>
<dbReference type="OrthoDB" id="8963727at2759"/>
<evidence type="ECO:0008006" key="12">
    <source>
        <dbReference type="Google" id="ProtNLM"/>
    </source>
</evidence>
<organism evidence="10 11">
    <name type="scientific">Phrynocephalus forsythii</name>
    <dbReference type="NCBI Taxonomy" id="171643"/>
    <lineage>
        <taxon>Eukaryota</taxon>
        <taxon>Metazoa</taxon>
        <taxon>Chordata</taxon>
        <taxon>Craniata</taxon>
        <taxon>Vertebrata</taxon>
        <taxon>Euteleostomi</taxon>
        <taxon>Lepidosauria</taxon>
        <taxon>Squamata</taxon>
        <taxon>Bifurcata</taxon>
        <taxon>Unidentata</taxon>
        <taxon>Episquamata</taxon>
        <taxon>Toxicofera</taxon>
        <taxon>Iguania</taxon>
        <taxon>Acrodonta</taxon>
        <taxon>Agamidae</taxon>
        <taxon>Agaminae</taxon>
        <taxon>Phrynocephalus</taxon>
    </lineage>
</organism>
<name>A0A9Q0XLD8_9SAUR</name>
<protein>
    <recommendedName>
        <fullName evidence="12">CD99 antigen</fullName>
    </recommendedName>
</protein>
<evidence type="ECO:0000256" key="4">
    <source>
        <dbReference type="ARBA" id="ARBA00022729"/>
    </source>
</evidence>
<keyword evidence="6 8" id="KW-0472">Membrane</keyword>
<comment type="subcellular location">
    <subcellularLocation>
        <location evidence="1">Membrane</location>
        <topology evidence="1">Single-pass type I membrane protein</topology>
    </subcellularLocation>
</comment>
<proteinExistence type="inferred from homology"/>
<dbReference type="PANTHER" id="PTHR15076">
    <property type="entry name" value="CD99/MIC2 PROTEIN RELATED"/>
    <property type="match status" value="1"/>
</dbReference>
<evidence type="ECO:0000256" key="7">
    <source>
        <dbReference type="SAM" id="MobiDB-lite"/>
    </source>
</evidence>
<feature type="region of interest" description="Disordered" evidence="7">
    <location>
        <begin position="31"/>
        <end position="117"/>
    </location>
</feature>
<keyword evidence="5 8" id="KW-1133">Transmembrane helix</keyword>
<dbReference type="Proteomes" id="UP001142489">
    <property type="component" value="Unassembled WGS sequence"/>
</dbReference>
<comment type="caution">
    <text evidence="10">The sequence shown here is derived from an EMBL/GenBank/DDBJ whole genome shotgun (WGS) entry which is preliminary data.</text>
</comment>
<dbReference type="AlphaFoldDB" id="A0A9Q0XLD8"/>
<evidence type="ECO:0000313" key="10">
    <source>
        <dbReference type="EMBL" id="KAJ7319645.1"/>
    </source>
</evidence>
<keyword evidence="3 8" id="KW-0812">Transmembrane</keyword>
<dbReference type="InterPro" id="IPR022078">
    <property type="entry name" value="CD99L2"/>
</dbReference>
<dbReference type="EMBL" id="JAPFRF010000010">
    <property type="protein sequence ID" value="KAJ7319645.1"/>
    <property type="molecule type" value="Genomic_DNA"/>
</dbReference>
<dbReference type="Pfam" id="PF12301">
    <property type="entry name" value="CD99L2"/>
    <property type="match status" value="1"/>
</dbReference>
<comment type="similarity">
    <text evidence="2">Belongs to the CD99 family.</text>
</comment>
<dbReference type="GO" id="GO:0072683">
    <property type="term" value="P:T cell extravasation"/>
    <property type="evidence" value="ECO:0007669"/>
    <property type="project" value="TreeGrafter"/>
</dbReference>
<keyword evidence="11" id="KW-1185">Reference proteome</keyword>
<evidence type="ECO:0000256" key="5">
    <source>
        <dbReference type="ARBA" id="ARBA00022989"/>
    </source>
</evidence>
<feature type="compositionally biased region" description="Basic and acidic residues" evidence="7">
    <location>
        <begin position="53"/>
        <end position="70"/>
    </location>
</feature>
<reference evidence="10" key="1">
    <citation type="journal article" date="2023" name="DNA Res.">
        <title>Chromosome-level genome assembly of Phrynocephalus forsythii using third-generation DNA sequencing and Hi-C analysis.</title>
        <authorList>
            <person name="Qi Y."/>
            <person name="Zhao W."/>
            <person name="Zhao Y."/>
            <person name="Niu C."/>
            <person name="Cao S."/>
            <person name="Zhang Y."/>
        </authorList>
    </citation>
    <scope>NUCLEOTIDE SEQUENCE</scope>
    <source>
        <tissue evidence="10">Muscle</tissue>
    </source>
</reference>
<dbReference type="GO" id="GO:0034109">
    <property type="term" value="P:homotypic cell-cell adhesion"/>
    <property type="evidence" value="ECO:0007669"/>
    <property type="project" value="TreeGrafter"/>
</dbReference>
<dbReference type="GO" id="GO:2000391">
    <property type="term" value="P:positive regulation of neutrophil extravasation"/>
    <property type="evidence" value="ECO:0007669"/>
    <property type="project" value="TreeGrafter"/>
</dbReference>
<accession>A0A9Q0XLD8</accession>